<keyword evidence="2" id="KW-0812">Transmembrane</keyword>
<evidence type="ECO:0000256" key="2">
    <source>
        <dbReference type="SAM" id="Phobius"/>
    </source>
</evidence>
<dbReference type="InterPro" id="IPR005754">
    <property type="entry name" value="Sortase"/>
</dbReference>
<dbReference type="CDD" id="cd05829">
    <property type="entry name" value="Sortase_F"/>
    <property type="match status" value="1"/>
</dbReference>
<name>A0A239VIB6_9MICO</name>
<dbReference type="KEGG" id="dco:SAMEA4475696_1310"/>
<evidence type="ECO:0000313" key="3">
    <source>
        <dbReference type="EMBL" id="SNV21670.1"/>
    </source>
</evidence>
<dbReference type="AlphaFoldDB" id="A0A239VIB6"/>
<reference evidence="3 4" key="1">
    <citation type="submission" date="2017-06" db="EMBL/GenBank/DDBJ databases">
        <authorList>
            <consortium name="Pathogen Informatics"/>
        </authorList>
    </citation>
    <scope>NUCLEOTIDE SEQUENCE [LARGE SCALE GENOMIC DNA]</scope>
    <source>
        <strain evidence="3 4">NCTC13039</strain>
    </source>
</reference>
<protein>
    <submittedName>
        <fullName evidence="3">Sortase family</fullName>
    </submittedName>
</protein>
<dbReference type="Pfam" id="PF04203">
    <property type="entry name" value="Sortase"/>
    <property type="match status" value="1"/>
</dbReference>
<dbReference type="GO" id="GO:0016787">
    <property type="term" value="F:hydrolase activity"/>
    <property type="evidence" value="ECO:0007669"/>
    <property type="project" value="UniProtKB-KW"/>
</dbReference>
<proteinExistence type="predicted"/>
<keyword evidence="4" id="KW-1185">Reference proteome</keyword>
<evidence type="ECO:0000256" key="1">
    <source>
        <dbReference type="ARBA" id="ARBA00022801"/>
    </source>
</evidence>
<dbReference type="Gene3D" id="2.40.260.10">
    <property type="entry name" value="Sortase"/>
    <property type="match status" value="1"/>
</dbReference>
<accession>A0A239VIB6</accession>
<dbReference type="RefSeq" id="WP_084441419.1">
    <property type="nucleotide sequence ID" value="NZ_JAAFNI010000001.1"/>
</dbReference>
<dbReference type="InterPro" id="IPR042001">
    <property type="entry name" value="Sortase_F"/>
</dbReference>
<gene>
    <name evidence="3" type="ORF">SAMEA4475696_01310</name>
</gene>
<dbReference type="OrthoDB" id="525039at2"/>
<dbReference type="Proteomes" id="UP000242637">
    <property type="component" value="Chromosome 1"/>
</dbReference>
<evidence type="ECO:0000313" key="4">
    <source>
        <dbReference type="Proteomes" id="UP000242637"/>
    </source>
</evidence>
<dbReference type="STRING" id="1121387.GCA_000429885_02001"/>
<keyword evidence="2" id="KW-1133">Transmembrane helix</keyword>
<organism evidence="3 4">
    <name type="scientific">Dermatophilus congolensis</name>
    <dbReference type="NCBI Taxonomy" id="1863"/>
    <lineage>
        <taxon>Bacteria</taxon>
        <taxon>Bacillati</taxon>
        <taxon>Actinomycetota</taxon>
        <taxon>Actinomycetes</taxon>
        <taxon>Micrococcales</taxon>
        <taxon>Dermatophilaceae</taxon>
        <taxon>Dermatophilus</taxon>
    </lineage>
</organism>
<keyword evidence="1" id="KW-0378">Hydrolase</keyword>
<dbReference type="SUPFAM" id="SSF63817">
    <property type="entry name" value="Sortase"/>
    <property type="match status" value="1"/>
</dbReference>
<dbReference type="EMBL" id="LT906453">
    <property type="protein sequence ID" value="SNV21670.1"/>
    <property type="molecule type" value="Genomic_DNA"/>
</dbReference>
<feature type="transmembrane region" description="Helical" evidence="2">
    <location>
        <begin position="16"/>
        <end position="37"/>
    </location>
</feature>
<sequence length="227" mass="23773">MSTKLPDAGVGRIRNFLVASGAVGGVVMGVLLLWGGLKGSPPDAAPLPDHTFSLAAEDARRLTDVRHDARATGVHRLSTISPSRVVIPSLGVDAPVVDVSVHAGELVVPGDVKVVGRWGAGAALGADQGGTLLAGHVDVRGDLGALHQLSRIEPGAEVYTSDAVGRVQFWTVTSLIVRAKDRLPSWQASGPRRLILVTCGGPVERREGRWSYRDNVLVTAVPAAVKR</sequence>
<dbReference type="InterPro" id="IPR023365">
    <property type="entry name" value="Sortase_dom-sf"/>
</dbReference>
<dbReference type="GeneID" id="63459535"/>
<keyword evidence="2" id="KW-0472">Membrane</keyword>